<evidence type="ECO:0000256" key="5">
    <source>
        <dbReference type="SAM" id="MobiDB-lite"/>
    </source>
</evidence>
<dbReference type="STRING" id="391625.PPSIR1_25151"/>
<feature type="compositionally biased region" description="Low complexity" evidence="5">
    <location>
        <begin position="8"/>
        <end position="37"/>
    </location>
</feature>
<name>A6GDX8_9BACT</name>
<dbReference type="InterPro" id="IPR049806">
    <property type="entry name" value="MasK-like_C"/>
</dbReference>
<proteinExistence type="predicted"/>
<dbReference type="eggNOG" id="COG0810">
    <property type="taxonomic scope" value="Bacteria"/>
</dbReference>
<dbReference type="EMBL" id="ABCS01000077">
    <property type="protein sequence ID" value="EDM75927.1"/>
    <property type="molecule type" value="Genomic_DNA"/>
</dbReference>
<dbReference type="AlphaFoldDB" id="A6GDX8"/>
<dbReference type="NCBIfam" id="NF033768">
    <property type="entry name" value="myxo_SS_tail"/>
    <property type="match status" value="1"/>
</dbReference>
<dbReference type="GO" id="GO:0016020">
    <property type="term" value="C:membrane"/>
    <property type="evidence" value="ECO:0007669"/>
    <property type="project" value="UniProtKB-SubCell"/>
</dbReference>
<evidence type="ECO:0000313" key="6">
    <source>
        <dbReference type="EMBL" id="EDM75927.1"/>
    </source>
</evidence>
<dbReference type="NCBIfam" id="TIGR01352">
    <property type="entry name" value="tonB_Cterm"/>
    <property type="match status" value="1"/>
</dbReference>
<dbReference type="Proteomes" id="UP000005801">
    <property type="component" value="Unassembled WGS sequence"/>
</dbReference>
<reference evidence="6 7" key="1">
    <citation type="submission" date="2007-06" db="EMBL/GenBank/DDBJ databases">
        <authorList>
            <person name="Shimkets L."/>
            <person name="Ferriera S."/>
            <person name="Johnson J."/>
            <person name="Kravitz S."/>
            <person name="Beeson K."/>
            <person name="Sutton G."/>
            <person name="Rogers Y.-H."/>
            <person name="Friedman R."/>
            <person name="Frazier M."/>
            <person name="Venter J.C."/>
        </authorList>
    </citation>
    <scope>NUCLEOTIDE SEQUENCE [LARGE SCALE GENOMIC DNA]</scope>
    <source>
        <strain evidence="6 7">SIR-1</strain>
    </source>
</reference>
<keyword evidence="3" id="KW-1133">Transmembrane helix</keyword>
<keyword evidence="7" id="KW-1185">Reference proteome</keyword>
<evidence type="ECO:0000256" key="2">
    <source>
        <dbReference type="ARBA" id="ARBA00022692"/>
    </source>
</evidence>
<organism evidence="6 7">
    <name type="scientific">Plesiocystis pacifica SIR-1</name>
    <dbReference type="NCBI Taxonomy" id="391625"/>
    <lineage>
        <taxon>Bacteria</taxon>
        <taxon>Pseudomonadati</taxon>
        <taxon>Myxococcota</taxon>
        <taxon>Polyangia</taxon>
        <taxon>Nannocystales</taxon>
        <taxon>Nannocystaceae</taxon>
        <taxon>Plesiocystis</taxon>
    </lineage>
</organism>
<dbReference type="InterPro" id="IPR006260">
    <property type="entry name" value="TonB/TolA_C"/>
</dbReference>
<accession>A6GDX8</accession>
<keyword evidence="2" id="KW-0812">Transmembrane</keyword>
<evidence type="ECO:0000256" key="1">
    <source>
        <dbReference type="ARBA" id="ARBA00004167"/>
    </source>
</evidence>
<dbReference type="Gene3D" id="3.30.1150.10">
    <property type="match status" value="1"/>
</dbReference>
<keyword evidence="4" id="KW-0472">Membrane</keyword>
<comment type="caution">
    <text evidence="6">The sequence shown here is derived from an EMBL/GenBank/DDBJ whole genome shotgun (WGS) entry which is preliminary data.</text>
</comment>
<dbReference type="SUPFAM" id="SSF74653">
    <property type="entry name" value="TolA/TonB C-terminal domain"/>
    <property type="match status" value="1"/>
</dbReference>
<sequence>MATACDKSQPASATPAQADAAPAEPASEPSPAAPASTEDAMDLDACCDSCDTMSCTGCELLAAGASCAKTSASCDRVEGELDCFSLDVETVDGCCQACETGLCTGCELFGAGESCAGVEAVCDQIGDELDCLPLDGTIGDGEGDGAGSGYGFGGRGERVPKVTQAKAEVSSDGLDKDIIRRIVRAHINEVRSCYDAALAKNPEEGGRLAVEFTIAASGKVSSAAVSESTLADAGVGTCVASAIERWKFPKPKGGAEVTVIYPFNLTAG</sequence>
<evidence type="ECO:0000256" key="4">
    <source>
        <dbReference type="ARBA" id="ARBA00023136"/>
    </source>
</evidence>
<evidence type="ECO:0000256" key="3">
    <source>
        <dbReference type="ARBA" id="ARBA00022989"/>
    </source>
</evidence>
<feature type="region of interest" description="Disordered" evidence="5">
    <location>
        <begin position="1"/>
        <end position="37"/>
    </location>
</feature>
<protein>
    <submittedName>
        <fullName evidence="6">FHA/TonB domain protein</fullName>
    </submittedName>
</protein>
<comment type="subcellular location">
    <subcellularLocation>
        <location evidence="1">Membrane</location>
        <topology evidence="1">Single-pass membrane protein</topology>
    </subcellularLocation>
</comment>
<gene>
    <name evidence="6" type="ORF">PPSIR1_25151</name>
</gene>
<evidence type="ECO:0000313" key="7">
    <source>
        <dbReference type="Proteomes" id="UP000005801"/>
    </source>
</evidence>